<dbReference type="PANTHER" id="PTHR34222">
    <property type="entry name" value="GAG_PRE-INTEGRS DOMAIN-CONTAINING PROTEIN"/>
    <property type="match status" value="1"/>
</dbReference>
<evidence type="ECO:0000256" key="2">
    <source>
        <dbReference type="SAM" id="MobiDB-lite"/>
    </source>
</evidence>
<dbReference type="Pfam" id="PF13976">
    <property type="entry name" value="gag_pre-integrs"/>
    <property type="match status" value="1"/>
</dbReference>
<dbReference type="InterPro" id="IPR001878">
    <property type="entry name" value="Znf_CCHC"/>
</dbReference>
<dbReference type="InterPro" id="IPR025724">
    <property type="entry name" value="GAG-pre-integrase_dom"/>
</dbReference>
<reference evidence="4" key="1">
    <citation type="submission" date="2019-10" db="EMBL/GenBank/DDBJ databases">
        <authorList>
            <person name="Zhang R."/>
            <person name="Pan Y."/>
            <person name="Wang J."/>
            <person name="Ma R."/>
            <person name="Yu S."/>
        </authorList>
    </citation>
    <scope>NUCLEOTIDE SEQUENCE</scope>
    <source>
        <strain evidence="4">LA-IB0</strain>
        <tissue evidence="4">Leaf</tissue>
    </source>
</reference>
<feature type="domain" description="CCHC-type" evidence="3">
    <location>
        <begin position="208"/>
        <end position="223"/>
    </location>
</feature>
<evidence type="ECO:0000256" key="1">
    <source>
        <dbReference type="PROSITE-ProRule" id="PRU00047"/>
    </source>
</evidence>
<dbReference type="InterPro" id="IPR036875">
    <property type="entry name" value="Znf_CCHC_sf"/>
</dbReference>
<dbReference type="PANTHER" id="PTHR34222:SF100">
    <property type="entry name" value="CCHC-TYPE DOMAIN-CONTAINING PROTEIN"/>
    <property type="match status" value="1"/>
</dbReference>
<comment type="caution">
    <text evidence="4">The sequence shown here is derived from an EMBL/GenBank/DDBJ whole genome shotgun (WGS) entry which is preliminary data.</text>
</comment>
<sequence length="476" mass="53130">MAIESSQVVQVKLNGSNYSYWSYLMKVHITGKELKGYIDGSSKAPTESDENYPKLQNEWETNNAKTNFARRYELENTIRNLRQDDKPVREFYNMMNGIWEELDLMDPLELTNSHVYQKVREEQKLVQFLMALRAEFEPLRGSILHRSPLPSVEKILSELVAEETRLKSLSPSTMNTQSVLVAAQKVQFRPSSSFRGYNGKQKVALDECSFCHEKGHWKKDCPSLRNKDRGILPTPRNSQFSQQQLRNSSSLTSSRPVSAFSCELPASPVTNSRSVSHEDIQEMVTQQVQQLLGTSLGKSFNWILDSGASHHMTHDFSVLDDCSTLSSLISIQSADGSSMEVFQMGPISVESSPSKNLSISDVLHVPNLSVNLLSIGQLADSGCIVTFSSSGCLIQDRHTDKQIGIGRKEGNLYILQHLFAPSGKQINSGLSVFASGKSPSMFQLWHSRLGHVSSSRLKFMVSSGLLGDMSYSDLSD</sequence>
<gene>
    <name evidence="4" type="ORF">BUALT_Bualt17G0051600</name>
</gene>
<accession>A0AAV6W7U2</accession>
<dbReference type="InterPro" id="IPR029472">
    <property type="entry name" value="Copia-like_N"/>
</dbReference>
<organism evidence="4 5">
    <name type="scientific">Buddleja alternifolia</name>
    <dbReference type="NCBI Taxonomy" id="168488"/>
    <lineage>
        <taxon>Eukaryota</taxon>
        <taxon>Viridiplantae</taxon>
        <taxon>Streptophyta</taxon>
        <taxon>Embryophyta</taxon>
        <taxon>Tracheophyta</taxon>
        <taxon>Spermatophyta</taxon>
        <taxon>Magnoliopsida</taxon>
        <taxon>eudicotyledons</taxon>
        <taxon>Gunneridae</taxon>
        <taxon>Pentapetalae</taxon>
        <taxon>asterids</taxon>
        <taxon>lamiids</taxon>
        <taxon>Lamiales</taxon>
        <taxon>Scrophulariaceae</taxon>
        <taxon>Buddlejeae</taxon>
        <taxon>Buddleja</taxon>
    </lineage>
</organism>
<keyword evidence="5" id="KW-1185">Reference proteome</keyword>
<dbReference type="Pfam" id="PF22936">
    <property type="entry name" value="Pol_BBD"/>
    <property type="match status" value="1"/>
</dbReference>
<protein>
    <recommendedName>
        <fullName evidence="3">CCHC-type domain-containing protein</fullName>
    </recommendedName>
</protein>
<dbReference type="EMBL" id="WHWC01000017">
    <property type="protein sequence ID" value="KAG8366198.1"/>
    <property type="molecule type" value="Genomic_DNA"/>
</dbReference>
<evidence type="ECO:0000313" key="4">
    <source>
        <dbReference type="EMBL" id="KAG8366198.1"/>
    </source>
</evidence>
<dbReference type="GO" id="GO:0003676">
    <property type="term" value="F:nucleic acid binding"/>
    <property type="evidence" value="ECO:0007669"/>
    <property type="project" value="InterPro"/>
</dbReference>
<feature type="compositionally biased region" description="Polar residues" evidence="2">
    <location>
        <begin position="235"/>
        <end position="253"/>
    </location>
</feature>
<proteinExistence type="predicted"/>
<dbReference type="Proteomes" id="UP000826271">
    <property type="component" value="Unassembled WGS sequence"/>
</dbReference>
<evidence type="ECO:0000313" key="5">
    <source>
        <dbReference type="Proteomes" id="UP000826271"/>
    </source>
</evidence>
<feature type="region of interest" description="Disordered" evidence="2">
    <location>
        <begin position="222"/>
        <end position="253"/>
    </location>
</feature>
<evidence type="ECO:0000259" key="3">
    <source>
        <dbReference type="PROSITE" id="PS50158"/>
    </source>
</evidence>
<dbReference type="PROSITE" id="PS50158">
    <property type="entry name" value="ZF_CCHC"/>
    <property type="match status" value="1"/>
</dbReference>
<keyword evidence="1" id="KW-0863">Zinc-finger</keyword>
<dbReference type="SUPFAM" id="SSF57756">
    <property type="entry name" value="Retrovirus zinc finger-like domains"/>
    <property type="match status" value="1"/>
</dbReference>
<keyword evidence="1" id="KW-0862">Zinc</keyword>
<dbReference type="InterPro" id="IPR054722">
    <property type="entry name" value="PolX-like_BBD"/>
</dbReference>
<name>A0AAV6W7U2_9LAMI</name>
<keyword evidence="1" id="KW-0479">Metal-binding</keyword>
<dbReference type="Pfam" id="PF14244">
    <property type="entry name" value="Retrotran_gag_3"/>
    <property type="match status" value="1"/>
</dbReference>
<dbReference type="AlphaFoldDB" id="A0AAV6W7U2"/>
<dbReference type="GO" id="GO:0008270">
    <property type="term" value="F:zinc ion binding"/>
    <property type="evidence" value="ECO:0007669"/>
    <property type="project" value="UniProtKB-KW"/>
</dbReference>
<dbReference type="Gene3D" id="4.10.60.10">
    <property type="entry name" value="Zinc finger, CCHC-type"/>
    <property type="match status" value="1"/>
</dbReference>